<dbReference type="EMBL" id="KN847040">
    <property type="protein sequence ID" value="KIW33185.1"/>
    <property type="molecule type" value="Genomic_DNA"/>
</dbReference>
<evidence type="ECO:0000256" key="1">
    <source>
        <dbReference type="ARBA" id="ARBA00009986"/>
    </source>
</evidence>
<sequence>MSPPGVTIKAPNGREFFQPTGLFINNKWIEAPANKRLASINPATEEEICSVSTASAEQIDNAVNAARAAFEGPWKETAGTARGLLLMKLADLVEAEQETLATIEAMDSGKPYTKALGDIEEAYSVFRYYGGWADKNYGQTIETERHKFTYTVREPVGVCGQIIP</sequence>
<reference evidence="5 6" key="1">
    <citation type="submission" date="2015-01" db="EMBL/GenBank/DDBJ databases">
        <title>The Genome Sequence of Cladophialophora immunda CBS83496.</title>
        <authorList>
            <consortium name="The Broad Institute Genomics Platform"/>
            <person name="Cuomo C."/>
            <person name="de Hoog S."/>
            <person name="Gorbushina A."/>
            <person name="Stielow B."/>
            <person name="Teixiera M."/>
            <person name="Abouelleil A."/>
            <person name="Chapman S.B."/>
            <person name="Priest M."/>
            <person name="Young S.K."/>
            <person name="Wortman J."/>
            <person name="Nusbaum C."/>
            <person name="Birren B."/>
        </authorList>
    </citation>
    <scope>NUCLEOTIDE SEQUENCE [LARGE SCALE GENOMIC DNA]</scope>
    <source>
        <strain evidence="5 6">CBS 83496</strain>
    </source>
</reference>
<dbReference type="InterPro" id="IPR015590">
    <property type="entry name" value="Aldehyde_DH_dom"/>
</dbReference>
<dbReference type="OrthoDB" id="4236722at2759"/>
<evidence type="ECO:0000256" key="3">
    <source>
        <dbReference type="ARBA" id="ARBA00049194"/>
    </source>
</evidence>
<evidence type="ECO:0000313" key="5">
    <source>
        <dbReference type="EMBL" id="KIW33185.1"/>
    </source>
</evidence>
<feature type="domain" description="Aldehyde dehydrogenase" evidence="4">
    <location>
        <begin position="28"/>
        <end position="164"/>
    </location>
</feature>
<evidence type="ECO:0000313" key="6">
    <source>
        <dbReference type="Proteomes" id="UP000054466"/>
    </source>
</evidence>
<keyword evidence="6" id="KW-1185">Reference proteome</keyword>
<comment type="similarity">
    <text evidence="1">Belongs to the aldehyde dehydrogenase family.</text>
</comment>
<dbReference type="AlphaFoldDB" id="A0A0D2CTE0"/>
<dbReference type="Pfam" id="PF00171">
    <property type="entry name" value="Aldedh"/>
    <property type="match status" value="1"/>
</dbReference>
<dbReference type="STRING" id="569365.A0A0D2CTE0"/>
<dbReference type="Proteomes" id="UP000054466">
    <property type="component" value="Unassembled WGS sequence"/>
</dbReference>
<dbReference type="HOGENOM" id="CLU_005391_6_4_1"/>
<organism evidence="5 6">
    <name type="scientific">Cladophialophora immunda</name>
    <dbReference type="NCBI Taxonomy" id="569365"/>
    <lineage>
        <taxon>Eukaryota</taxon>
        <taxon>Fungi</taxon>
        <taxon>Dikarya</taxon>
        <taxon>Ascomycota</taxon>
        <taxon>Pezizomycotina</taxon>
        <taxon>Eurotiomycetes</taxon>
        <taxon>Chaetothyriomycetidae</taxon>
        <taxon>Chaetothyriales</taxon>
        <taxon>Herpotrichiellaceae</taxon>
        <taxon>Cladophialophora</taxon>
    </lineage>
</organism>
<protein>
    <recommendedName>
        <fullName evidence="2">aldehyde dehydrogenase (NAD(+))</fullName>
        <ecNumber evidence="2">1.2.1.3</ecNumber>
    </recommendedName>
</protein>
<comment type="catalytic activity">
    <reaction evidence="3">
        <text>an aldehyde + NAD(+) + H2O = a carboxylate + NADH + 2 H(+)</text>
        <dbReference type="Rhea" id="RHEA:16185"/>
        <dbReference type="ChEBI" id="CHEBI:15377"/>
        <dbReference type="ChEBI" id="CHEBI:15378"/>
        <dbReference type="ChEBI" id="CHEBI:17478"/>
        <dbReference type="ChEBI" id="CHEBI:29067"/>
        <dbReference type="ChEBI" id="CHEBI:57540"/>
        <dbReference type="ChEBI" id="CHEBI:57945"/>
        <dbReference type="EC" id="1.2.1.3"/>
    </reaction>
</comment>
<evidence type="ECO:0000259" key="4">
    <source>
        <dbReference type="Pfam" id="PF00171"/>
    </source>
</evidence>
<dbReference type="InterPro" id="IPR016161">
    <property type="entry name" value="Ald_DH/histidinol_DH"/>
</dbReference>
<dbReference type="Gene3D" id="3.40.605.10">
    <property type="entry name" value="Aldehyde Dehydrogenase, Chain A, domain 1"/>
    <property type="match status" value="1"/>
</dbReference>
<dbReference type="InterPro" id="IPR016162">
    <property type="entry name" value="Ald_DH_N"/>
</dbReference>
<dbReference type="GeneID" id="27339250"/>
<dbReference type="GO" id="GO:0004029">
    <property type="term" value="F:aldehyde dehydrogenase (NAD+) activity"/>
    <property type="evidence" value="ECO:0007669"/>
    <property type="project" value="UniProtKB-EC"/>
</dbReference>
<proteinExistence type="inferred from homology"/>
<dbReference type="VEuPathDB" id="FungiDB:PV07_00056"/>
<dbReference type="EC" id="1.2.1.3" evidence="2"/>
<name>A0A0D2CTE0_9EURO</name>
<gene>
    <name evidence="5" type="ORF">PV07_00056</name>
</gene>
<evidence type="ECO:0000256" key="2">
    <source>
        <dbReference type="ARBA" id="ARBA00024226"/>
    </source>
</evidence>
<dbReference type="RefSeq" id="XP_016253401.1">
    <property type="nucleotide sequence ID" value="XM_016386473.1"/>
</dbReference>
<dbReference type="SUPFAM" id="SSF53720">
    <property type="entry name" value="ALDH-like"/>
    <property type="match status" value="1"/>
</dbReference>
<dbReference type="PANTHER" id="PTHR11699">
    <property type="entry name" value="ALDEHYDE DEHYDROGENASE-RELATED"/>
    <property type="match status" value="1"/>
</dbReference>
<accession>A0A0D2CTE0</accession>